<dbReference type="GeneID" id="19956387"/>
<gene>
    <name evidence="5" type="ORF">SDRG_15660</name>
</gene>
<dbReference type="PANTHER" id="PTHR24198">
    <property type="entry name" value="ANKYRIN REPEAT AND PROTEIN KINASE DOMAIN-CONTAINING PROTEIN"/>
    <property type="match status" value="1"/>
</dbReference>
<dbReference type="Pfam" id="PF12796">
    <property type="entry name" value="Ank_2"/>
    <property type="match status" value="1"/>
</dbReference>
<dbReference type="InterPro" id="IPR036770">
    <property type="entry name" value="Ankyrin_rpt-contain_sf"/>
</dbReference>
<keyword evidence="6" id="KW-1185">Reference proteome</keyword>
<dbReference type="SUPFAM" id="SSF48403">
    <property type="entry name" value="Ankyrin repeat"/>
    <property type="match status" value="1"/>
</dbReference>
<sequence>MSPLLDAVAANDMQALAKHVVGASPRELLDALGAACLAPAYTAFMAIAATGCLAKTPDDIYGYVHLAVEGGSVHIVAALLRLTGIKLALVRVTLDSEVMTPLLVAAITGNAAMVAFLLKHNDMDVDGGRTKDGNSPLGMAAAHGHSSVVSQLLAAGASPRHRNLDGDTVLDLAQLYGQTSIVALLMHHERTQKTSGALGLKSRIQQLRQASSAYQHYSPNDGINFDAIESRISLLKVRASEQCLRASMASTPASSSDDERFRSFF</sequence>
<dbReference type="RefSeq" id="XP_008620061.1">
    <property type="nucleotide sequence ID" value="XM_008621839.1"/>
</dbReference>
<protein>
    <submittedName>
        <fullName evidence="5">Uncharacterized protein</fullName>
    </submittedName>
</protein>
<evidence type="ECO:0000256" key="2">
    <source>
        <dbReference type="ARBA" id="ARBA00023043"/>
    </source>
</evidence>
<proteinExistence type="predicted"/>
<evidence type="ECO:0000313" key="6">
    <source>
        <dbReference type="Proteomes" id="UP000030762"/>
    </source>
</evidence>
<evidence type="ECO:0000256" key="3">
    <source>
        <dbReference type="PROSITE-ProRule" id="PRU00023"/>
    </source>
</evidence>
<reference evidence="5 6" key="1">
    <citation type="submission" date="2012-04" db="EMBL/GenBank/DDBJ databases">
        <title>The Genome Sequence of Saprolegnia declina VS20.</title>
        <authorList>
            <consortium name="The Broad Institute Genome Sequencing Platform"/>
            <person name="Russ C."/>
            <person name="Nusbaum C."/>
            <person name="Tyler B."/>
            <person name="van West P."/>
            <person name="Dieguez-Uribeondo J."/>
            <person name="de Bruijn I."/>
            <person name="Tripathy S."/>
            <person name="Jiang R."/>
            <person name="Young S.K."/>
            <person name="Zeng Q."/>
            <person name="Gargeya S."/>
            <person name="Fitzgerald M."/>
            <person name="Haas B."/>
            <person name="Abouelleil A."/>
            <person name="Alvarado L."/>
            <person name="Arachchi H.M."/>
            <person name="Berlin A."/>
            <person name="Chapman S.B."/>
            <person name="Goldberg J."/>
            <person name="Griggs A."/>
            <person name="Gujja S."/>
            <person name="Hansen M."/>
            <person name="Howarth C."/>
            <person name="Imamovic A."/>
            <person name="Larimer J."/>
            <person name="McCowen C."/>
            <person name="Montmayeur A."/>
            <person name="Murphy C."/>
            <person name="Neiman D."/>
            <person name="Pearson M."/>
            <person name="Priest M."/>
            <person name="Roberts A."/>
            <person name="Saif S."/>
            <person name="Shea T."/>
            <person name="Sisk P."/>
            <person name="Sykes S."/>
            <person name="Wortman J."/>
            <person name="Nusbaum C."/>
            <person name="Birren B."/>
        </authorList>
    </citation>
    <scope>NUCLEOTIDE SEQUENCE [LARGE SCALE GENOMIC DNA]</scope>
    <source>
        <strain evidence="5 6">VS20</strain>
    </source>
</reference>
<keyword evidence="1" id="KW-0677">Repeat</keyword>
<dbReference type="InterPro" id="IPR002110">
    <property type="entry name" value="Ankyrin_rpt"/>
</dbReference>
<evidence type="ECO:0000313" key="5">
    <source>
        <dbReference type="EMBL" id="EQC26482.1"/>
    </source>
</evidence>
<keyword evidence="2 3" id="KW-0040">ANK repeat</keyword>
<feature type="transmembrane region" description="Helical" evidence="4">
    <location>
        <begin position="100"/>
        <end position="118"/>
    </location>
</feature>
<organism evidence="5 6">
    <name type="scientific">Saprolegnia diclina (strain VS20)</name>
    <dbReference type="NCBI Taxonomy" id="1156394"/>
    <lineage>
        <taxon>Eukaryota</taxon>
        <taxon>Sar</taxon>
        <taxon>Stramenopiles</taxon>
        <taxon>Oomycota</taxon>
        <taxon>Saprolegniomycetes</taxon>
        <taxon>Saprolegniales</taxon>
        <taxon>Saprolegniaceae</taxon>
        <taxon>Saprolegnia</taxon>
    </lineage>
</organism>
<dbReference type="OrthoDB" id="194358at2759"/>
<dbReference type="Proteomes" id="UP000030762">
    <property type="component" value="Unassembled WGS sequence"/>
</dbReference>
<dbReference type="PROSITE" id="PS50088">
    <property type="entry name" value="ANK_REPEAT"/>
    <property type="match status" value="1"/>
</dbReference>
<keyword evidence="4" id="KW-0472">Membrane</keyword>
<dbReference type="STRING" id="1156394.T0RAE5"/>
<dbReference type="AlphaFoldDB" id="T0RAE5"/>
<feature type="transmembrane region" description="Helical" evidence="4">
    <location>
        <begin position="60"/>
        <end position="80"/>
    </location>
</feature>
<dbReference type="Gene3D" id="1.25.40.20">
    <property type="entry name" value="Ankyrin repeat-containing domain"/>
    <property type="match status" value="1"/>
</dbReference>
<evidence type="ECO:0000256" key="4">
    <source>
        <dbReference type="SAM" id="Phobius"/>
    </source>
</evidence>
<keyword evidence="4" id="KW-1133">Transmembrane helix</keyword>
<feature type="repeat" description="ANK" evidence="3">
    <location>
        <begin position="132"/>
        <end position="164"/>
    </location>
</feature>
<dbReference type="EMBL" id="JH767229">
    <property type="protein sequence ID" value="EQC26482.1"/>
    <property type="molecule type" value="Genomic_DNA"/>
</dbReference>
<dbReference type="SMART" id="SM00248">
    <property type="entry name" value="ANK"/>
    <property type="match status" value="4"/>
</dbReference>
<dbReference type="InParanoid" id="T0RAE5"/>
<dbReference type="VEuPathDB" id="FungiDB:SDRG_15660"/>
<name>T0RAE5_SAPDV</name>
<keyword evidence="4" id="KW-0812">Transmembrane</keyword>
<dbReference type="PROSITE" id="PS50297">
    <property type="entry name" value="ANK_REP_REGION"/>
    <property type="match status" value="1"/>
</dbReference>
<accession>T0RAE5</accession>
<dbReference type="PANTHER" id="PTHR24198:SF165">
    <property type="entry name" value="ANKYRIN REPEAT-CONTAINING PROTEIN-RELATED"/>
    <property type="match status" value="1"/>
</dbReference>
<evidence type="ECO:0000256" key="1">
    <source>
        <dbReference type="ARBA" id="ARBA00022737"/>
    </source>
</evidence>
<feature type="transmembrane region" description="Helical" evidence="4">
    <location>
        <begin position="31"/>
        <end position="53"/>
    </location>
</feature>
<dbReference type="eggNOG" id="KOG4369">
    <property type="taxonomic scope" value="Eukaryota"/>
</dbReference>